<gene>
    <name evidence="2" type="ORF">V22_11370</name>
</gene>
<name>A0A517T6B1_9PLAN</name>
<organism evidence="2 3">
    <name type="scientific">Calycomorphotria hydatis</name>
    <dbReference type="NCBI Taxonomy" id="2528027"/>
    <lineage>
        <taxon>Bacteria</taxon>
        <taxon>Pseudomonadati</taxon>
        <taxon>Planctomycetota</taxon>
        <taxon>Planctomycetia</taxon>
        <taxon>Planctomycetales</taxon>
        <taxon>Planctomycetaceae</taxon>
        <taxon>Calycomorphotria</taxon>
    </lineage>
</organism>
<sequence length="231" mass="25289">MICCALIGCATDNGTTKLEHQLRIQEQQLYSLREKLSEAEQELNVAWRESDTLREQLAATGKPQILPEQADVLYRADRIVISKMLSGGLDADGQPGDELLIVHLAPLDVNGELLKLPGALEIEAIDPTLTGEARTVGHWTVSSEEAREYWQSGLLAAGFMLRLPWQRPVHGDKIMVTARMKTADGREFESMETIAVKPNMTSVSNIAETQATPVSNSTSQVSASSLFDGVE</sequence>
<dbReference type="RefSeq" id="WP_145260606.1">
    <property type="nucleotide sequence ID" value="NZ_CP036316.1"/>
</dbReference>
<evidence type="ECO:0000313" key="2">
    <source>
        <dbReference type="EMBL" id="QDT63909.1"/>
    </source>
</evidence>
<feature type="region of interest" description="Disordered" evidence="1">
    <location>
        <begin position="209"/>
        <end position="231"/>
    </location>
</feature>
<dbReference type="KEGG" id="chya:V22_11370"/>
<dbReference type="Proteomes" id="UP000319976">
    <property type="component" value="Chromosome"/>
</dbReference>
<keyword evidence="3" id="KW-1185">Reference proteome</keyword>
<feature type="compositionally biased region" description="Low complexity" evidence="1">
    <location>
        <begin position="215"/>
        <end position="225"/>
    </location>
</feature>
<protein>
    <recommendedName>
        <fullName evidence="4">Lipoprotein</fullName>
    </recommendedName>
</protein>
<dbReference type="OrthoDB" id="282621at2"/>
<evidence type="ECO:0008006" key="4">
    <source>
        <dbReference type="Google" id="ProtNLM"/>
    </source>
</evidence>
<proteinExistence type="predicted"/>
<evidence type="ECO:0000313" key="3">
    <source>
        <dbReference type="Proteomes" id="UP000319976"/>
    </source>
</evidence>
<dbReference type="EMBL" id="CP036316">
    <property type="protein sequence ID" value="QDT63909.1"/>
    <property type="molecule type" value="Genomic_DNA"/>
</dbReference>
<dbReference type="AlphaFoldDB" id="A0A517T6B1"/>
<accession>A0A517T6B1</accession>
<reference evidence="2 3" key="1">
    <citation type="submission" date="2019-02" db="EMBL/GenBank/DDBJ databases">
        <title>Deep-cultivation of Planctomycetes and their phenomic and genomic characterization uncovers novel biology.</title>
        <authorList>
            <person name="Wiegand S."/>
            <person name="Jogler M."/>
            <person name="Boedeker C."/>
            <person name="Pinto D."/>
            <person name="Vollmers J."/>
            <person name="Rivas-Marin E."/>
            <person name="Kohn T."/>
            <person name="Peeters S.H."/>
            <person name="Heuer A."/>
            <person name="Rast P."/>
            <person name="Oberbeckmann S."/>
            <person name="Bunk B."/>
            <person name="Jeske O."/>
            <person name="Meyerdierks A."/>
            <person name="Storesund J.E."/>
            <person name="Kallscheuer N."/>
            <person name="Luecker S."/>
            <person name="Lage O.M."/>
            <person name="Pohl T."/>
            <person name="Merkel B.J."/>
            <person name="Hornburger P."/>
            <person name="Mueller R.-W."/>
            <person name="Bruemmer F."/>
            <person name="Labrenz M."/>
            <person name="Spormann A.M."/>
            <person name="Op den Camp H."/>
            <person name="Overmann J."/>
            <person name="Amann R."/>
            <person name="Jetten M.S.M."/>
            <person name="Mascher T."/>
            <person name="Medema M.H."/>
            <person name="Devos D.P."/>
            <person name="Kaster A.-K."/>
            <person name="Ovreas L."/>
            <person name="Rohde M."/>
            <person name="Galperin M.Y."/>
            <person name="Jogler C."/>
        </authorList>
    </citation>
    <scope>NUCLEOTIDE SEQUENCE [LARGE SCALE GENOMIC DNA]</scope>
    <source>
        <strain evidence="2 3">V22</strain>
    </source>
</reference>
<evidence type="ECO:0000256" key="1">
    <source>
        <dbReference type="SAM" id="MobiDB-lite"/>
    </source>
</evidence>